<evidence type="ECO:0000259" key="8">
    <source>
        <dbReference type="Pfam" id="PF00460"/>
    </source>
</evidence>
<dbReference type="Pfam" id="PF22638">
    <property type="entry name" value="FlgK_D1"/>
    <property type="match status" value="1"/>
</dbReference>
<dbReference type="InterPro" id="IPR001444">
    <property type="entry name" value="Flag_bb_rod_N"/>
</dbReference>
<comment type="similarity">
    <text evidence="3">Belongs to the flagella basal body rod proteins family.</text>
</comment>
<evidence type="ECO:0000313" key="11">
    <source>
        <dbReference type="EMBL" id="MBV0934052.1"/>
    </source>
</evidence>
<feature type="domain" description="Flagellar basal-body/hook protein C-terminal" evidence="9">
    <location>
        <begin position="651"/>
        <end position="690"/>
    </location>
</feature>
<comment type="caution">
    <text evidence="11">The sequence shown here is derived from an EMBL/GenBank/DDBJ whole genome shotgun (WGS) entry which is preliminary data.</text>
</comment>
<feature type="domain" description="Flagellar basal body rod protein N-terminal" evidence="8">
    <location>
        <begin position="6"/>
        <end position="35"/>
    </location>
</feature>
<evidence type="ECO:0000256" key="6">
    <source>
        <dbReference type="ARBA" id="ARBA00023143"/>
    </source>
</evidence>
<dbReference type="EMBL" id="JAHQZT010000015">
    <property type="protein sequence ID" value="MBV0934052.1"/>
    <property type="molecule type" value="Genomic_DNA"/>
</dbReference>
<keyword evidence="12" id="KW-1185">Reference proteome</keyword>
<keyword evidence="5" id="KW-0964">Secreted</keyword>
<dbReference type="Proteomes" id="UP000755551">
    <property type="component" value="Unassembled WGS sequence"/>
</dbReference>
<keyword evidence="6" id="KW-0975">Bacterial flagellum</keyword>
<evidence type="ECO:0000256" key="5">
    <source>
        <dbReference type="ARBA" id="ARBA00022525"/>
    </source>
</evidence>
<dbReference type="PANTHER" id="PTHR30033:SF1">
    <property type="entry name" value="FLAGELLAR HOOK-ASSOCIATED PROTEIN 1"/>
    <property type="match status" value="1"/>
</dbReference>
<keyword evidence="11" id="KW-0282">Flagellum</keyword>
<evidence type="ECO:0000256" key="7">
    <source>
        <dbReference type="SAM" id="Coils"/>
    </source>
</evidence>
<protein>
    <recommendedName>
        <fullName evidence="4">Flagellar hook-associated protein 1</fullName>
    </recommendedName>
</protein>
<dbReference type="NCBIfam" id="TIGR02492">
    <property type="entry name" value="flgK_ends"/>
    <property type="match status" value="1"/>
</dbReference>
<dbReference type="InterPro" id="IPR053927">
    <property type="entry name" value="FlgK_helical"/>
</dbReference>
<dbReference type="PANTHER" id="PTHR30033">
    <property type="entry name" value="FLAGELLAR HOOK-ASSOCIATED PROTEIN 1"/>
    <property type="match status" value="1"/>
</dbReference>
<proteinExistence type="inferred from homology"/>
<dbReference type="InterPro" id="IPR002371">
    <property type="entry name" value="FlgK"/>
</dbReference>
<name>A0ABS6ME90_9GAMM</name>
<dbReference type="Pfam" id="PF00460">
    <property type="entry name" value="Flg_bb_rod"/>
    <property type="match status" value="1"/>
</dbReference>
<dbReference type="InterPro" id="IPR010930">
    <property type="entry name" value="Flg_bb/hook_C_dom"/>
</dbReference>
<dbReference type="RefSeq" id="WP_217335462.1">
    <property type="nucleotide sequence ID" value="NZ_JAHQZT010000015.1"/>
</dbReference>
<keyword evidence="11" id="KW-0969">Cilium</keyword>
<comment type="subcellular location">
    <subcellularLocation>
        <location evidence="1">Bacterial flagellum</location>
    </subcellularLocation>
    <subcellularLocation>
        <location evidence="2">Secreted</location>
    </subcellularLocation>
</comment>
<evidence type="ECO:0000256" key="4">
    <source>
        <dbReference type="ARBA" id="ARBA00016244"/>
    </source>
</evidence>
<evidence type="ECO:0000256" key="1">
    <source>
        <dbReference type="ARBA" id="ARBA00004365"/>
    </source>
</evidence>
<keyword evidence="7" id="KW-0175">Coiled coil</keyword>
<feature type="domain" description="Flagellar hook-associated protein FlgK helical" evidence="10">
    <location>
        <begin position="86"/>
        <end position="318"/>
    </location>
</feature>
<evidence type="ECO:0000313" key="12">
    <source>
        <dbReference type="Proteomes" id="UP000755551"/>
    </source>
</evidence>
<sequence length="692" mass="74361">MSYGLLNLGTQALTANRTALSVVGQNIANVNTDGYSRQRPEFASREGIAGVEIYDITRIADQFLSRQIWSDTSSYSNSEIYQAFANELDNLLASEATSISSAMDNYFGALQTAVDDPTSLPNRELFVAEADALVQRLNGMDANLERQNNNLNSRLESTTSQVNAIARNIAELNDKLRIATAAGSEVNELLDKRDAQLDQLAKFVNFTTVDDKNTGGVNVFVGKGEPLVMGKDANRLLTTVDPADASKLNVSLQIGNNVNNITDQISGGEIGGLLDYRDNMLDTARDQIGIITLAFADTMNQQHMKGMDLDGELGGPVFTDINSPTAMANRILSDGRNGSSLTSSSVHIDNTSELKASEYKLVFDGDNSFTLVRESDGKQWDADDFAAQASAEDVDGDKQIHFDAGSGEMTLRIDGFTLSMDPSGNAFTAGDQYVIRPARTAASDIDMVLQDPRDLALASPVKIEAGEGNQGTGVASVTVTDRASLEGALNGQRLDPPIKIEFSEVEVPTDPSDPASPTELQAVYRIYDVTDPNNPVEIDLSDAATPPIEPTPFVAGEPLSLPDYGYEVVIKNQPKAGDTFTLGYNEGGVSDNRNALAMSDLQFDKTTVDKASYQDRYGQLIERVGTQTAVAQINAQASKSVLDSNLNARSSISGVNLDEEATKLIQFQQAYSASAQLIRASQTIFDALISAV</sequence>
<gene>
    <name evidence="11" type="primary">flgK</name>
    <name evidence="11" type="ORF">KTN04_11945</name>
</gene>
<evidence type="ECO:0000259" key="10">
    <source>
        <dbReference type="Pfam" id="PF22638"/>
    </source>
</evidence>
<keyword evidence="11" id="KW-0966">Cell projection</keyword>
<evidence type="ECO:0000259" key="9">
    <source>
        <dbReference type="Pfam" id="PF06429"/>
    </source>
</evidence>
<evidence type="ECO:0000256" key="3">
    <source>
        <dbReference type="ARBA" id="ARBA00009677"/>
    </source>
</evidence>
<feature type="coiled-coil region" evidence="7">
    <location>
        <begin position="130"/>
        <end position="182"/>
    </location>
</feature>
<organism evidence="11 12">
    <name type="scientific">Marinobacterium weihaiense</name>
    <dbReference type="NCBI Taxonomy" id="2851016"/>
    <lineage>
        <taxon>Bacteria</taxon>
        <taxon>Pseudomonadati</taxon>
        <taxon>Pseudomonadota</taxon>
        <taxon>Gammaproteobacteria</taxon>
        <taxon>Oceanospirillales</taxon>
        <taxon>Oceanospirillaceae</taxon>
        <taxon>Marinobacterium</taxon>
    </lineage>
</organism>
<accession>A0ABS6ME90</accession>
<dbReference type="Pfam" id="PF06429">
    <property type="entry name" value="Flg_bbr_C"/>
    <property type="match status" value="1"/>
</dbReference>
<evidence type="ECO:0000256" key="2">
    <source>
        <dbReference type="ARBA" id="ARBA00004613"/>
    </source>
</evidence>
<reference evidence="11 12" key="1">
    <citation type="submission" date="2021-06" db="EMBL/GenBank/DDBJ databases">
        <title>Bacterium isolated from marine sediment.</title>
        <authorList>
            <person name="Zhu K.-L."/>
            <person name="Du Z.-J."/>
            <person name="Liang Q.-Y."/>
        </authorList>
    </citation>
    <scope>NUCLEOTIDE SEQUENCE [LARGE SCALE GENOMIC DNA]</scope>
    <source>
        <strain evidence="11 12">A346</strain>
    </source>
</reference>